<comment type="similarity">
    <text evidence="1">Belongs to the LDH/MDH superfamily. LDH family.</text>
</comment>
<evidence type="ECO:0000313" key="11">
    <source>
        <dbReference type="Proteomes" id="UP000001473"/>
    </source>
</evidence>
<accession>C4LKR7</accession>
<dbReference type="eggNOG" id="COG0039">
    <property type="taxonomic scope" value="Bacteria"/>
</dbReference>
<feature type="binding site" evidence="5">
    <location>
        <begin position="127"/>
        <end position="129"/>
    </location>
    <ligand>
        <name>NAD(+)</name>
        <dbReference type="ChEBI" id="CHEBI:57540"/>
    </ligand>
</feature>
<dbReference type="EMBL" id="CP001620">
    <property type="protein sequence ID" value="ACR18422.1"/>
    <property type="molecule type" value="Genomic_DNA"/>
</dbReference>
<evidence type="ECO:0000256" key="5">
    <source>
        <dbReference type="PIRSR" id="PIRSR000102-3"/>
    </source>
</evidence>
<dbReference type="PANTHER" id="PTHR43128:SF16">
    <property type="entry name" value="L-LACTATE DEHYDROGENASE"/>
    <property type="match status" value="1"/>
</dbReference>
<keyword evidence="2 6" id="KW-0560">Oxidoreductase</keyword>
<keyword evidence="11" id="KW-1185">Reference proteome</keyword>
<dbReference type="PIRSF" id="PIRSF000102">
    <property type="entry name" value="Lac_mal_DH"/>
    <property type="match status" value="1"/>
</dbReference>
<name>C4LKR7_CORK4</name>
<dbReference type="InterPro" id="IPR022383">
    <property type="entry name" value="Lactate/malate_DH_C"/>
</dbReference>
<evidence type="ECO:0000256" key="6">
    <source>
        <dbReference type="RuleBase" id="RU003369"/>
    </source>
</evidence>
<dbReference type="HOGENOM" id="CLU_045401_1_2_11"/>
<dbReference type="PANTHER" id="PTHR43128">
    <property type="entry name" value="L-2-HYDROXYCARBOXYLATE DEHYDROGENASE (NAD(P)(+))"/>
    <property type="match status" value="1"/>
</dbReference>
<dbReference type="AlphaFoldDB" id="C4LKR7"/>
<dbReference type="PRINTS" id="PR00086">
    <property type="entry name" value="LLDHDRGNASE"/>
</dbReference>
<dbReference type="GO" id="GO:0006089">
    <property type="term" value="P:lactate metabolic process"/>
    <property type="evidence" value="ECO:0007669"/>
    <property type="project" value="TreeGrafter"/>
</dbReference>
<dbReference type="KEGG" id="ckp:ckrop_1700"/>
<feature type="region of interest" description="Disordered" evidence="7">
    <location>
        <begin position="315"/>
        <end position="335"/>
    </location>
</feature>
<feature type="domain" description="Lactate/malate dehydrogenase N-terminal" evidence="8">
    <location>
        <begin position="4"/>
        <end position="151"/>
    </location>
</feature>
<evidence type="ECO:0000256" key="2">
    <source>
        <dbReference type="ARBA" id="ARBA00023002"/>
    </source>
</evidence>
<reference evidence="10 11" key="1">
    <citation type="journal article" date="2008" name="J. Biotechnol.">
        <title>Ultrafast pyrosequencing of Corynebacterium kroppenstedtii DSM44385 revealed insights into the physiology of a lipophilic corynebacterium that lacks mycolic acids.</title>
        <authorList>
            <person name="Tauch A."/>
            <person name="Schneider J."/>
            <person name="Szczepanowski R."/>
            <person name="Tilker A."/>
            <person name="Viehoever P."/>
            <person name="Gartemann K.-H."/>
            <person name="Arnold W."/>
            <person name="Blom J."/>
            <person name="Brinkrolf K."/>
            <person name="Brune I."/>
            <person name="Goetker S."/>
            <person name="Weisshaar B."/>
            <person name="Goesmann A."/>
            <person name="Droege M."/>
            <person name="Puehler A."/>
        </authorList>
    </citation>
    <scope>NUCLEOTIDE SEQUENCE [LARGE SCALE GENOMIC DNA]</scope>
    <source>
        <strain evidence="11">DSM 44385 / JCM 11950 / CIP 105744 / CCUG 35717</strain>
    </source>
</reference>
<dbReference type="InterPro" id="IPR036291">
    <property type="entry name" value="NAD(P)-bd_dom_sf"/>
</dbReference>
<evidence type="ECO:0000259" key="8">
    <source>
        <dbReference type="Pfam" id="PF00056"/>
    </source>
</evidence>
<proteinExistence type="inferred from homology"/>
<gene>
    <name evidence="10" type="ordered locus">ckrop_1700</name>
</gene>
<protein>
    <submittedName>
        <fullName evidence="10">Putative lactate dehydrogenase</fullName>
    </submittedName>
</protein>
<dbReference type="SUPFAM" id="SSF56327">
    <property type="entry name" value="LDH C-terminal domain-like"/>
    <property type="match status" value="1"/>
</dbReference>
<dbReference type="RefSeq" id="WP_012732309.1">
    <property type="nucleotide sequence ID" value="NC_012704.1"/>
</dbReference>
<dbReference type="OrthoDB" id="9802969at2"/>
<dbReference type="Gene3D" id="3.90.110.10">
    <property type="entry name" value="Lactate dehydrogenase/glycoside hydrolase, family 4, C-terminal"/>
    <property type="match status" value="1"/>
</dbReference>
<evidence type="ECO:0000256" key="7">
    <source>
        <dbReference type="SAM" id="MobiDB-lite"/>
    </source>
</evidence>
<dbReference type="InterPro" id="IPR001236">
    <property type="entry name" value="Lactate/malate_DH_N"/>
</dbReference>
<dbReference type="Pfam" id="PF00056">
    <property type="entry name" value="Ldh_1_N"/>
    <property type="match status" value="1"/>
</dbReference>
<evidence type="ECO:0000256" key="4">
    <source>
        <dbReference type="PIRSR" id="PIRSR000102-1"/>
    </source>
</evidence>
<evidence type="ECO:0000256" key="3">
    <source>
        <dbReference type="ARBA" id="ARBA00023027"/>
    </source>
</evidence>
<feature type="domain" description="Lactate/malate dehydrogenase C-terminal" evidence="9">
    <location>
        <begin position="154"/>
        <end position="319"/>
    </location>
</feature>
<feature type="active site" description="Proton acceptor" evidence="4">
    <location>
        <position position="184"/>
    </location>
</feature>
<evidence type="ECO:0000256" key="1">
    <source>
        <dbReference type="ARBA" id="ARBA00006054"/>
    </source>
</evidence>
<keyword evidence="3 5" id="KW-0520">NAD</keyword>
<feature type="binding site" evidence="5">
    <location>
        <position position="35"/>
    </location>
    <ligand>
        <name>NAD(+)</name>
        <dbReference type="ChEBI" id="CHEBI:57540"/>
    </ligand>
</feature>
<organism evidence="10 11">
    <name type="scientific">Corynebacterium kroppenstedtii (strain DSM 44385 / JCM 11950 / CIP 105744 / CCUG 35717)</name>
    <dbReference type="NCBI Taxonomy" id="645127"/>
    <lineage>
        <taxon>Bacteria</taxon>
        <taxon>Bacillati</taxon>
        <taxon>Actinomycetota</taxon>
        <taxon>Actinomycetes</taxon>
        <taxon>Mycobacteriales</taxon>
        <taxon>Corynebacteriaceae</taxon>
        <taxon>Corynebacterium</taxon>
    </lineage>
</organism>
<evidence type="ECO:0000259" key="9">
    <source>
        <dbReference type="Pfam" id="PF02866"/>
    </source>
</evidence>
<dbReference type="GO" id="GO:0004459">
    <property type="term" value="F:L-lactate dehydrogenase (NAD+) activity"/>
    <property type="evidence" value="ECO:0007669"/>
    <property type="project" value="TreeGrafter"/>
</dbReference>
<dbReference type="InterPro" id="IPR015955">
    <property type="entry name" value="Lactate_DH/Glyco_Ohase_4_C"/>
</dbReference>
<dbReference type="STRING" id="645127.ckrop_1700"/>
<dbReference type="InterPro" id="IPR001557">
    <property type="entry name" value="L-lactate/malate_DH"/>
</dbReference>
<dbReference type="Pfam" id="PF02866">
    <property type="entry name" value="Ldh_1_C"/>
    <property type="match status" value="1"/>
</dbReference>
<evidence type="ECO:0000313" key="10">
    <source>
        <dbReference type="EMBL" id="ACR18422.1"/>
    </source>
</evidence>
<feature type="binding site" evidence="5">
    <location>
        <begin position="10"/>
        <end position="15"/>
    </location>
    <ligand>
        <name>NAD(+)</name>
        <dbReference type="ChEBI" id="CHEBI:57540"/>
    </ligand>
</feature>
<dbReference type="SUPFAM" id="SSF51735">
    <property type="entry name" value="NAD(P)-binding Rossmann-fold domains"/>
    <property type="match status" value="1"/>
</dbReference>
<dbReference type="Gene3D" id="3.40.50.720">
    <property type="entry name" value="NAD(P)-binding Rossmann-like Domain"/>
    <property type="match status" value="1"/>
</dbReference>
<sequence length="335" mass="35763">MHSTKLVVVGLGHVGSSVVTFAMASGLYSEIAVIDTKEGLALGEGLDHSQSTGVPGTTNTYIHEGTYDDTRDADVIICAAGASIVPDPDRPDYVPPRSLLAKVGAQAARDVMKNVSERTKEPVIIFITNPLDAVVHIASTEFDYPASKVLGTGTMLDSARLRWTVAQELGIDPKSVTGYMMGEHGTTAVPILSNLNVQGVSWSELERWSGKDLPSRDDIKQRVVDSAYDVFFAKGWTDAGVARSANVLARSVLLNERSVHPVCSRLDGEYGLGDISMSVPAVLGSEGLIRRLPPIVDAWEQEKLEESADSIRAVYAEATSESDEGGETSATSEEA</sequence>
<dbReference type="Proteomes" id="UP000001473">
    <property type="component" value="Chromosome"/>
</dbReference>